<dbReference type="PROSITE" id="PS00383">
    <property type="entry name" value="TYR_PHOSPHATASE_1"/>
    <property type="match status" value="1"/>
</dbReference>
<dbReference type="InterPro" id="IPR020422">
    <property type="entry name" value="TYR_PHOSPHATASE_DUAL_dom"/>
</dbReference>
<evidence type="ECO:0000256" key="2">
    <source>
        <dbReference type="ARBA" id="ARBA00013064"/>
    </source>
</evidence>
<proteinExistence type="inferred from homology"/>
<evidence type="ECO:0000313" key="9">
    <source>
        <dbReference type="EMBL" id="VDD85307.1"/>
    </source>
</evidence>
<protein>
    <recommendedName>
        <fullName evidence="2">protein-tyrosine-phosphatase</fullName>
        <ecNumber evidence="2">3.1.3.48</ecNumber>
    </recommendedName>
</protein>
<keyword evidence="4" id="KW-0904">Protein phosphatase</keyword>
<reference evidence="11" key="1">
    <citation type="submission" date="2017-02" db="UniProtKB">
        <authorList>
            <consortium name="WormBaseParasite"/>
        </authorList>
    </citation>
    <scope>IDENTIFICATION</scope>
</reference>
<dbReference type="PROSITE" id="PS50054">
    <property type="entry name" value="TYR_PHOSPHATASE_DUAL"/>
    <property type="match status" value="1"/>
</dbReference>
<evidence type="ECO:0000256" key="3">
    <source>
        <dbReference type="ARBA" id="ARBA00022801"/>
    </source>
</evidence>
<feature type="domain" description="Tyrosine specific protein phosphatases" evidence="8">
    <location>
        <begin position="69"/>
        <end position="130"/>
    </location>
</feature>
<feature type="region of interest" description="Disordered" evidence="6">
    <location>
        <begin position="245"/>
        <end position="266"/>
    </location>
</feature>
<evidence type="ECO:0000256" key="5">
    <source>
        <dbReference type="PIRSR" id="PIRSR000941-50"/>
    </source>
</evidence>
<accession>A0A0N4UTN5</accession>
<evidence type="ECO:0000259" key="7">
    <source>
        <dbReference type="PROSITE" id="PS50054"/>
    </source>
</evidence>
<dbReference type="PANTHER" id="PTHR45848">
    <property type="entry name" value="DUAL SPECIFICITY PROTEIN PHOSPHATASE 12 FAMILY MEMBER"/>
    <property type="match status" value="1"/>
</dbReference>
<dbReference type="CDD" id="cd14498">
    <property type="entry name" value="DSP"/>
    <property type="match status" value="1"/>
</dbReference>
<dbReference type="SUPFAM" id="SSF52799">
    <property type="entry name" value="(Phosphotyrosine protein) phosphatases II"/>
    <property type="match status" value="1"/>
</dbReference>
<dbReference type="GO" id="GO:0004725">
    <property type="term" value="F:protein tyrosine phosphatase activity"/>
    <property type="evidence" value="ECO:0007669"/>
    <property type="project" value="UniProtKB-EC"/>
</dbReference>
<evidence type="ECO:0000256" key="4">
    <source>
        <dbReference type="ARBA" id="ARBA00022912"/>
    </source>
</evidence>
<evidence type="ECO:0000256" key="6">
    <source>
        <dbReference type="SAM" id="MobiDB-lite"/>
    </source>
</evidence>
<keyword evidence="3" id="KW-0378">Hydrolase</keyword>
<dbReference type="PIRSF" id="PIRSF000941">
    <property type="entry name" value="DUSP12"/>
    <property type="match status" value="1"/>
</dbReference>
<dbReference type="STRING" id="51028.A0A0N4UTN5"/>
<dbReference type="InterPro" id="IPR016278">
    <property type="entry name" value="DUSP12"/>
</dbReference>
<feature type="domain" description="Tyrosine-protein phosphatase" evidence="7">
    <location>
        <begin position="1"/>
        <end position="149"/>
    </location>
</feature>
<feature type="active site" description="Phosphocysteine intermediate" evidence="5">
    <location>
        <position position="93"/>
    </location>
</feature>
<dbReference type="EMBL" id="UXUI01000718">
    <property type="protein sequence ID" value="VDD85307.1"/>
    <property type="molecule type" value="Genomic_DNA"/>
</dbReference>
<name>A0A0N4UTN5_ENTVE</name>
<dbReference type="InterPro" id="IPR000387">
    <property type="entry name" value="Tyr_Pase_dom"/>
</dbReference>
<sequence>MIDEIVKHLFLSDASSVITLKGQEEVRRLQISHILTVSAMCIPEKSQIPNVEYKFLFALDMATQDMFANNLLTEALSFIETALNDDGNVLVHCELGFSRSAFIIAAFVMRRYQWTVEKAITHVRSCRPNVQPNDGFMKQLGIFYNLGYKADFDSLSHCAEYRNWCYSSGHIYQMVPKEGAGETHKGSETEFVCRKCRKLLFYDDHLLKHSPQEENDQPNADGDVQGECSFGFLLTPMKWMDLSAYEGKSDSGDTRAARSGRRGFEV</sequence>
<dbReference type="AlphaFoldDB" id="A0A0N4UTN5"/>
<dbReference type="PANTHER" id="PTHR45848:SF4">
    <property type="entry name" value="DUAL SPECIFICITY PROTEIN PHOSPHATASE 12"/>
    <property type="match status" value="1"/>
</dbReference>
<evidence type="ECO:0000259" key="8">
    <source>
        <dbReference type="PROSITE" id="PS50056"/>
    </source>
</evidence>
<dbReference type="Proteomes" id="UP000274131">
    <property type="component" value="Unassembled WGS sequence"/>
</dbReference>
<keyword evidence="10" id="KW-1185">Reference proteome</keyword>
<dbReference type="PROSITE" id="PS50056">
    <property type="entry name" value="TYR_PHOSPHATASE_2"/>
    <property type="match status" value="1"/>
</dbReference>
<comment type="similarity">
    <text evidence="1">Belongs to the protein-tyrosine phosphatase family. Non-receptor class dual specificity subfamily.</text>
</comment>
<dbReference type="InterPro" id="IPR029021">
    <property type="entry name" value="Prot-tyrosine_phosphatase-like"/>
</dbReference>
<dbReference type="GO" id="GO:0005634">
    <property type="term" value="C:nucleus"/>
    <property type="evidence" value="ECO:0007669"/>
    <property type="project" value="TreeGrafter"/>
</dbReference>
<dbReference type="OrthoDB" id="2017893at2759"/>
<reference evidence="9 10" key="2">
    <citation type="submission" date="2018-10" db="EMBL/GenBank/DDBJ databases">
        <authorList>
            <consortium name="Pathogen Informatics"/>
        </authorList>
    </citation>
    <scope>NUCLEOTIDE SEQUENCE [LARGE SCALE GENOMIC DNA]</scope>
</reference>
<dbReference type="InterPro" id="IPR000340">
    <property type="entry name" value="Dual-sp_phosphatase_cat-dom"/>
</dbReference>
<evidence type="ECO:0000313" key="11">
    <source>
        <dbReference type="WBParaSite" id="EVEC_0000068601-mRNA-1"/>
    </source>
</evidence>
<dbReference type="Pfam" id="PF00782">
    <property type="entry name" value="DSPc"/>
    <property type="match status" value="1"/>
</dbReference>
<gene>
    <name evidence="9" type="ORF">EVEC_LOCUS450</name>
</gene>
<dbReference type="InterPro" id="IPR016130">
    <property type="entry name" value="Tyr_Pase_AS"/>
</dbReference>
<evidence type="ECO:0000313" key="10">
    <source>
        <dbReference type="Proteomes" id="UP000274131"/>
    </source>
</evidence>
<dbReference type="GO" id="GO:0008138">
    <property type="term" value="F:protein tyrosine/serine/threonine phosphatase activity"/>
    <property type="evidence" value="ECO:0007669"/>
    <property type="project" value="InterPro"/>
</dbReference>
<dbReference type="SMART" id="SM00195">
    <property type="entry name" value="DSPc"/>
    <property type="match status" value="1"/>
</dbReference>
<organism evidence="11">
    <name type="scientific">Enterobius vermicularis</name>
    <name type="common">Human pinworm</name>
    <dbReference type="NCBI Taxonomy" id="51028"/>
    <lineage>
        <taxon>Eukaryota</taxon>
        <taxon>Metazoa</taxon>
        <taxon>Ecdysozoa</taxon>
        <taxon>Nematoda</taxon>
        <taxon>Chromadorea</taxon>
        <taxon>Rhabditida</taxon>
        <taxon>Spirurina</taxon>
        <taxon>Oxyuridomorpha</taxon>
        <taxon>Oxyuroidea</taxon>
        <taxon>Oxyuridae</taxon>
        <taxon>Enterobius</taxon>
    </lineage>
</organism>
<evidence type="ECO:0000256" key="1">
    <source>
        <dbReference type="ARBA" id="ARBA00008601"/>
    </source>
</evidence>
<feature type="compositionally biased region" description="Basic and acidic residues" evidence="6">
    <location>
        <begin position="247"/>
        <end position="266"/>
    </location>
</feature>
<dbReference type="Gene3D" id="3.90.190.10">
    <property type="entry name" value="Protein tyrosine phosphatase superfamily"/>
    <property type="match status" value="1"/>
</dbReference>
<dbReference type="WBParaSite" id="EVEC_0000068601-mRNA-1">
    <property type="protein sequence ID" value="EVEC_0000068601-mRNA-1"/>
    <property type="gene ID" value="EVEC_0000068601"/>
</dbReference>
<dbReference type="EC" id="3.1.3.48" evidence="2"/>